<keyword evidence="6" id="KW-0812">Transmembrane</keyword>
<evidence type="ECO:0000313" key="8">
    <source>
        <dbReference type="EMBL" id="KAJ7953411.1"/>
    </source>
</evidence>
<organism evidence="8 9">
    <name type="scientific">Quillaja saponaria</name>
    <name type="common">Soap bark tree</name>
    <dbReference type="NCBI Taxonomy" id="32244"/>
    <lineage>
        <taxon>Eukaryota</taxon>
        <taxon>Viridiplantae</taxon>
        <taxon>Streptophyta</taxon>
        <taxon>Embryophyta</taxon>
        <taxon>Tracheophyta</taxon>
        <taxon>Spermatophyta</taxon>
        <taxon>Magnoliopsida</taxon>
        <taxon>eudicotyledons</taxon>
        <taxon>Gunneridae</taxon>
        <taxon>Pentapetalae</taxon>
        <taxon>rosids</taxon>
        <taxon>fabids</taxon>
        <taxon>Fabales</taxon>
        <taxon>Quillajaceae</taxon>
        <taxon>Quillaja</taxon>
    </lineage>
</organism>
<keyword evidence="6" id="KW-1133">Transmembrane helix</keyword>
<evidence type="ECO:0000259" key="7">
    <source>
        <dbReference type="Pfam" id="PF04755"/>
    </source>
</evidence>
<dbReference type="Pfam" id="PF04755">
    <property type="entry name" value="PAP_fibrillin"/>
    <property type="match status" value="1"/>
</dbReference>
<comment type="similarity">
    <text evidence="2">Belongs to the PAP/fibrillin family.</text>
</comment>
<evidence type="ECO:0000256" key="4">
    <source>
        <dbReference type="ARBA" id="ARBA00022946"/>
    </source>
</evidence>
<feature type="domain" description="Plastid lipid-associated protein/fibrillin conserved" evidence="7">
    <location>
        <begin position="156"/>
        <end position="234"/>
    </location>
</feature>
<accession>A0AAD7PF86</accession>
<comment type="caution">
    <text evidence="8">The sequence shown here is derived from an EMBL/GenBank/DDBJ whole genome shotgun (WGS) entry which is preliminary data.</text>
</comment>
<feature type="non-terminal residue" evidence="8">
    <location>
        <position position="1"/>
    </location>
</feature>
<keyword evidence="3" id="KW-0934">Plastid</keyword>
<dbReference type="EMBL" id="JARAOO010000010">
    <property type="protein sequence ID" value="KAJ7953411.1"/>
    <property type="molecule type" value="Genomic_DNA"/>
</dbReference>
<evidence type="ECO:0000256" key="1">
    <source>
        <dbReference type="ARBA" id="ARBA00004474"/>
    </source>
</evidence>
<protein>
    <submittedName>
        <fullName evidence="8">Plastid lipid-associated protein chloroplastic-like</fullName>
    </submittedName>
</protein>
<evidence type="ECO:0000256" key="3">
    <source>
        <dbReference type="ARBA" id="ARBA00022640"/>
    </source>
</evidence>
<dbReference type="InterPro" id="IPR006843">
    <property type="entry name" value="PAP/fibrillin_dom"/>
</dbReference>
<dbReference type="PANTHER" id="PTHR31906">
    <property type="entry name" value="PLASTID-LIPID-ASSOCIATED PROTEIN 4, CHLOROPLASTIC-RELATED"/>
    <property type="match status" value="1"/>
</dbReference>
<proteinExistence type="inferred from homology"/>
<sequence length="351" mass="38932">QISSSSFIPRYGLMALFFFPTITPFIVSKTTKPFPSSSIIFPTPPTNPSLSFISLSPTNSRHPRFPSFRLNFSASGGTPDPVSGDPSKIAEDWGEKSEPEPEPSSTKLTDSDTPKDEDEWGGDEAGGGTEDVNVGNGSASTVAETQTEELDDKLKELKRGLVDTVYGTELGFRAGAEVRAEVSELVNRLEAANPTPAPVETPELLNGNWVLLYTASSELLPLLAAVHLPHLKSELQQEYRLHLRKVPYNLQRLSQELIFQKMWTFSVKKSTCHLCNNLSILCRTRLQAFHVSFLVSHLLSFPFRVTERVPGLLLHFLIRIFESLGEMVVFLSLLKKGVPFYLSRVILPLTS</sequence>
<comment type="subcellular location">
    <subcellularLocation>
        <location evidence="1">Plastid</location>
    </subcellularLocation>
</comment>
<keyword evidence="9" id="KW-1185">Reference proteome</keyword>
<keyword evidence="6" id="KW-0472">Membrane</keyword>
<evidence type="ECO:0000313" key="9">
    <source>
        <dbReference type="Proteomes" id="UP001163823"/>
    </source>
</evidence>
<feature type="compositionally biased region" description="Polar residues" evidence="5">
    <location>
        <begin position="135"/>
        <end position="145"/>
    </location>
</feature>
<evidence type="ECO:0000256" key="5">
    <source>
        <dbReference type="SAM" id="MobiDB-lite"/>
    </source>
</evidence>
<feature type="region of interest" description="Disordered" evidence="5">
    <location>
        <begin position="66"/>
        <end position="148"/>
    </location>
</feature>
<dbReference type="Proteomes" id="UP001163823">
    <property type="component" value="Chromosome 10"/>
</dbReference>
<dbReference type="KEGG" id="qsa:O6P43_025120"/>
<dbReference type="InterPro" id="IPR039633">
    <property type="entry name" value="PAP"/>
</dbReference>
<reference evidence="8" key="1">
    <citation type="journal article" date="2023" name="Science">
        <title>Elucidation of the pathway for biosynthesis of saponin adjuvants from the soapbark tree.</title>
        <authorList>
            <person name="Reed J."/>
            <person name="Orme A."/>
            <person name="El-Demerdash A."/>
            <person name="Owen C."/>
            <person name="Martin L.B.B."/>
            <person name="Misra R.C."/>
            <person name="Kikuchi S."/>
            <person name="Rejzek M."/>
            <person name="Martin A.C."/>
            <person name="Harkess A."/>
            <person name="Leebens-Mack J."/>
            <person name="Louveau T."/>
            <person name="Stephenson M.J."/>
            <person name="Osbourn A."/>
        </authorList>
    </citation>
    <scope>NUCLEOTIDE SEQUENCE</scope>
    <source>
        <strain evidence="8">S10</strain>
    </source>
</reference>
<name>A0AAD7PF86_QUISA</name>
<dbReference type="GO" id="GO:0009536">
    <property type="term" value="C:plastid"/>
    <property type="evidence" value="ECO:0007669"/>
    <property type="project" value="UniProtKB-SubCell"/>
</dbReference>
<keyword evidence="4" id="KW-0809">Transit peptide</keyword>
<evidence type="ECO:0000256" key="2">
    <source>
        <dbReference type="ARBA" id="ARBA00005845"/>
    </source>
</evidence>
<evidence type="ECO:0000256" key="6">
    <source>
        <dbReference type="SAM" id="Phobius"/>
    </source>
</evidence>
<feature type="compositionally biased region" description="Basic and acidic residues" evidence="5">
    <location>
        <begin position="88"/>
        <end position="99"/>
    </location>
</feature>
<feature type="transmembrane region" description="Helical" evidence="6">
    <location>
        <begin position="7"/>
        <end position="27"/>
    </location>
</feature>
<dbReference type="AlphaFoldDB" id="A0AAD7PF86"/>
<gene>
    <name evidence="8" type="ORF">O6P43_025120</name>
</gene>